<evidence type="ECO:0000259" key="2">
    <source>
        <dbReference type="Pfam" id="PF23636"/>
    </source>
</evidence>
<keyword evidence="1" id="KW-0812">Transmembrane</keyword>
<accession>A0A370H1X8</accession>
<dbReference type="STRING" id="1210089.GCA_001613165_02276"/>
<comment type="caution">
    <text evidence="3">The sequence shown here is derived from an EMBL/GenBank/DDBJ whole genome shotgun (WGS) entry which is preliminary data.</text>
</comment>
<evidence type="ECO:0000313" key="3">
    <source>
        <dbReference type="EMBL" id="RDI49674.1"/>
    </source>
</evidence>
<dbReference type="Proteomes" id="UP000255355">
    <property type="component" value="Unassembled WGS sequence"/>
</dbReference>
<evidence type="ECO:0000256" key="1">
    <source>
        <dbReference type="SAM" id="Phobius"/>
    </source>
</evidence>
<feature type="transmembrane region" description="Helical" evidence="1">
    <location>
        <begin position="62"/>
        <end position="79"/>
    </location>
</feature>
<reference evidence="3 4" key="1">
    <citation type="submission" date="2018-07" db="EMBL/GenBank/DDBJ databases">
        <title>Genomic Encyclopedia of Type Strains, Phase IV (KMG-IV): sequencing the most valuable type-strain genomes for metagenomic binning, comparative biology and taxonomic classification.</title>
        <authorList>
            <person name="Goeker M."/>
        </authorList>
    </citation>
    <scope>NUCLEOTIDE SEQUENCE [LARGE SCALE GENOMIC DNA]</scope>
    <source>
        <strain evidence="3 4">DSM 44952</strain>
    </source>
</reference>
<feature type="domain" description="DUF7144" evidence="2">
    <location>
        <begin position="20"/>
        <end position="132"/>
    </location>
</feature>
<proteinExistence type="predicted"/>
<dbReference type="InterPro" id="IPR055568">
    <property type="entry name" value="DUF7144"/>
</dbReference>
<dbReference type="RefSeq" id="WP_174556864.1">
    <property type="nucleotide sequence ID" value="NZ_QQAZ01000006.1"/>
</dbReference>
<feature type="transmembrane region" description="Helical" evidence="1">
    <location>
        <begin position="112"/>
        <end position="133"/>
    </location>
</feature>
<dbReference type="AlphaFoldDB" id="A0A370H1X8"/>
<evidence type="ECO:0000313" key="4">
    <source>
        <dbReference type="Proteomes" id="UP000255355"/>
    </source>
</evidence>
<name>A0A370H1X8_9NOCA</name>
<dbReference type="Pfam" id="PF23636">
    <property type="entry name" value="DUF7144"/>
    <property type="match status" value="1"/>
</dbReference>
<keyword evidence="4" id="KW-1185">Reference proteome</keyword>
<protein>
    <recommendedName>
        <fullName evidence="2">DUF7144 domain-containing protein</fullName>
    </recommendedName>
</protein>
<sequence length="136" mass="14585">MTYASDIEPEAHRTEVPGGVLAAAILLITVGALDILQGISAVGADQLYFVGVEYVYQFDTTAWGWIHIAVGIVLALTGIGLMSGTAWARIAALLVASLSIIANFMSLPYYPAWSIVILVLDVVVIWAVATWHVQTR</sequence>
<keyword evidence="1" id="KW-1133">Transmembrane helix</keyword>
<keyword evidence="1" id="KW-0472">Membrane</keyword>
<dbReference type="EMBL" id="QQAZ01000006">
    <property type="protein sequence ID" value="RDI49674.1"/>
    <property type="molecule type" value="Genomic_DNA"/>
</dbReference>
<feature type="transmembrane region" description="Helical" evidence="1">
    <location>
        <begin position="20"/>
        <end position="42"/>
    </location>
</feature>
<gene>
    <name evidence="3" type="ORF">DFR68_106109</name>
</gene>
<feature type="transmembrane region" description="Helical" evidence="1">
    <location>
        <begin position="86"/>
        <end position="106"/>
    </location>
</feature>
<organism evidence="3 4">
    <name type="scientific">Nocardia mexicana</name>
    <dbReference type="NCBI Taxonomy" id="279262"/>
    <lineage>
        <taxon>Bacteria</taxon>
        <taxon>Bacillati</taxon>
        <taxon>Actinomycetota</taxon>
        <taxon>Actinomycetes</taxon>
        <taxon>Mycobacteriales</taxon>
        <taxon>Nocardiaceae</taxon>
        <taxon>Nocardia</taxon>
    </lineage>
</organism>